<dbReference type="Proteomes" id="UP001597520">
    <property type="component" value="Unassembled WGS sequence"/>
</dbReference>
<dbReference type="RefSeq" id="WP_380712671.1">
    <property type="nucleotide sequence ID" value="NZ_JBHUML010000002.1"/>
</dbReference>
<dbReference type="Pfam" id="PF07293">
    <property type="entry name" value="DUF1450"/>
    <property type="match status" value="1"/>
</dbReference>
<keyword evidence="2" id="KW-1185">Reference proteome</keyword>
<dbReference type="NCBIfam" id="NF010190">
    <property type="entry name" value="PRK13669.1"/>
    <property type="match status" value="1"/>
</dbReference>
<protein>
    <submittedName>
        <fullName evidence="1">YuzB family protein</fullName>
    </submittedName>
</protein>
<organism evidence="1 2">
    <name type="scientific">Salibacterium lacus</name>
    <dbReference type="NCBI Taxonomy" id="1898109"/>
    <lineage>
        <taxon>Bacteria</taxon>
        <taxon>Bacillati</taxon>
        <taxon>Bacillota</taxon>
        <taxon>Bacilli</taxon>
        <taxon>Bacillales</taxon>
        <taxon>Bacillaceae</taxon>
    </lineage>
</organism>
<sequence length="78" mass="8632">MLPIIEFCMSNLAGGAHDAMEELEKDPSLDIIEYDCLGNCSQCAMSMYALVNGEIVQGEDADQLVSNVYQHLEDNPMF</sequence>
<dbReference type="EMBL" id="JBHUML010000002">
    <property type="protein sequence ID" value="MFD2705424.1"/>
    <property type="molecule type" value="Genomic_DNA"/>
</dbReference>
<reference evidence="2" key="1">
    <citation type="journal article" date="2019" name="Int. J. Syst. Evol. Microbiol.">
        <title>The Global Catalogue of Microorganisms (GCM) 10K type strain sequencing project: providing services to taxonomists for standard genome sequencing and annotation.</title>
        <authorList>
            <consortium name="The Broad Institute Genomics Platform"/>
            <consortium name="The Broad Institute Genome Sequencing Center for Infectious Disease"/>
            <person name="Wu L."/>
            <person name="Ma J."/>
        </authorList>
    </citation>
    <scope>NUCLEOTIDE SEQUENCE [LARGE SCALE GENOMIC DNA]</scope>
    <source>
        <strain evidence="2">KCTC 33792</strain>
    </source>
</reference>
<gene>
    <name evidence="1" type="ORF">ACFSUB_08085</name>
</gene>
<name>A0ABW5T1R0_9BACI</name>
<accession>A0ABW5T1R0</accession>
<evidence type="ECO:0000313" key="2">
    <source>
        <dbReference type="Proteomes" id="UP001597520"/>
    </source>
</evidence>
<evidence type="ECO:0000313" key="1">
    <source>
        <dbReference type="EMBL" id="MFD2705424.1"/>
    </source>
</evidence>
<proteinExistence type="predicted"/>
<dbReference type="InterPro" id="IPR009910">
    <property type="entry name" value="DUF1450"/>
</dbReference>
<comment type="caution">
    <text evidence="1">The sequence shown here is derived from an EMBL/GenBank/DDBJ whole genome shotgun (WGS) entry which is preliminary data.</text>
</comment>